<sequence>MDAMRKQLDVLMGANRNGDVCEVNRKYYDCDVCHLFLAGLFSSKSPQNLSYKQILASDWIVVWESSGTGELGNVLFPFHVWSKKREDPDQSPLVRLFEAVVRQSPHSIEADILDNYTGAVALVRFRRRVGRGGLRRTASVRILKHWSSLVVNQAEFYADEEPLLNEGKDNTAE</sequence>
<dbReference type="EMBL" id="VAHF01000002">
    <property type="protein sequence ID" value="TXG69861.1"/>
    <property type="molecule type" value="Genomic_DNA"/>
</dbReference>
<name>A0A5C7IKX9_9ROSI</name>
<accession>A0A5C7IKX9</accession>
<dbReference type="OrthoDB" id="153872at2759"/>
<reference evidence="2" key="1">
    <citation type="journal article" date="2019" name="Gigascience">
        <title>De novo genome assembly of the endangered Acer yangbiense, a plant species with extremely small populations endemic to Yunnan Province, China.</title>
        <authorList>
            <person name="Yang J."/>
            <person name="Wariss H.M."/>
            <person name="Tao L."/>
            <person name="Zhang R."/>
            <person name="Yun Q."/>
            <person name="Hollingsworth P."/>
            <person name="Dao Z."/>
            <person name="Luo G."/>
            <person name="Guo H."/>
            <person name="Ma Y."/>
            <person name="Sun W."/>
        </authorList>
    </citation>
    <scope>NUCLEOTIDE SEQUENCE [LARGE SCALE GENOMIC DNA]</scope>
    <source>
        <strain evidence="2">cv. Malutang</strain>
    </source>
</reference>
<evidence type="ECO:0000313" key="2">
    <source>
        <dbReference type="Proteomes" id="UP000323000"/>
    </source>
</evidence>
<dbReference type="Proteomes" id="UP000323000">
    <property type="component" value="Chromosome 2"/>
</dbReference>
<protein>
    <submittedName>
        <fullName evidence="1">Uncharacterized protein</fullName>
    </submittedName>
</protein>
<comment type="caution">
    <text evidence="1">The sequence shown here is derived from an EMBL/GenBank/DDBJ whole genome shotgun (WGS) entry which is preliminary data.</text>
</comment>
<gene>
    <name evidence="1" type="ORF">EZV62_004796</name>
</gene>
<organism evidence="1 2">
    <name type="scientific">Acer yangbiense</name>
    <dbReference type="NCBI Taxonomy" id="1000413"/>
    <lineage>
        <taxon>Eukaryota</taxon>
        <taxon>Viridiplantae</taxon>
        <taxon>Streptophyta</taxon>
        <taxon>Embryophyta</taxon>
        <taxon>Tracheophyta</taxon>
        <taxon>Spermatophyta</taxon>
        <taxon>Magnoliopsida</taxon>
        <taxon>eudicotyledons</taxon>
        <taxon>Gunneridae</taxon>
        <taxon>Pentapetalae</taxon>
        <taxon>rosids</taxon>
        <taxon>malvids</taxon>
        <taxon>Sapindales</taxon>
        <taxon>Sapindaceae</taxon>
        <taxon>Hippocastanoideae</taxon>
        <taxon>Acereae</taxon>
        <taxon>Acer</taxon>
    </lineage>
</organism>
<keyword evidence="2" id="KW-1185">Reference proteome</keyword>
<dbReference type="AlphaFoldDB" id="A0A5C7IKX9"/>
<proteinExistence type="predicted"/>
<evidence type="ECO:0000313" key="1">
    <source>
        <dbReference type="EMBL" id="TXG69861.1"/>
    </source>
</evidence>